<sequence length="197" mass="22770">MRAMVAPCFNSFNYGDRKWFYLSCIKVFFVIVVYTLLYVISGRIMYDSEKQIVEIPTIVVLTLCILKVKFITNDLDSFSSETIKIVGHQWYWEYDTSQGSFESFVQCDKFIVDKPLRLIRGLPYHFIVTSADVIHSFHIPSLNLKMDAIPGRLNNLFFCPELYGTYIGYCAELCGVNHGIMPIVVEVVDNYCNEHKV</sequence>
<evidence type="ECO:0000256" key="1">
    <source>
        <dbReference type="ARBA" id="ARBA00001935"/>
    </source>
</evidence>
<dbReference type="Proteomes" id="UP000278807">
    <property type="component" value="Unassembled WGS sequence"/>
</dbReference>
<evidence type="ECO:0000313" key="15">
    <source>
        <dbReference type="EMBL" id="VDO00133.1"/>
    </source>
</evidence>
<evidence type="ECO:0000256" key="12">
    <source>
        <dbReference type="ARBA" id="ARBA00049512"/>
    </source>
</evidence>
<dbReference type="Gene3D" id="2.60.40.420">
    <property type="entry name" value="Cupredoxins - blue copper proteins"/>
    <property type="match status" value="1"/>
</dbReference>
<protein>
    <recommendedName>
        <fullName evidence="4">cytochrome-c oxidase</fullName>
        <ecNumber evidence="4">7.1.1.9</ecNumber>
    </recommendedName>
    <alternativeName>
        <fullName evidence="11">Cytochrome c oxidase polypeptide II</fullName>
    </alternativeName>
</protein>
<keyword evidence="8" id="KW-0249">Electron transport</keyword>
<dbReference type="WBParaSite" id="HNAJ_0000427501-mRNA-1">
    <property type="protein sequence ID" value="HNAJ_0000427501-mRNA-1"/>
    <property type="gene ID" value="HNAJ_0000427501"/>
</dbReference>
<evidence type="ECO:0000256" key="7">
    <source>
        <dbReference type="ARBA" id="ARBA00022842"/>
    </source>
</evidence>
<proteinExistence type="inferred from homology"/>
<dbReference type="InterPro" id="IPR008972">
    <property type="entry name" value="Cupredoxin"/>
</dbReference>
<gene>
    <name evidence="15" type="ORF">HNAJ_LOCUS4273</name>
</gene>
<evidence type="ECO:0000256" key="6">
    <source>
        <dbReference type="ARBA" id="ARBA00022723"/>
    </source>
</evidence>
<dbReference type="EMBL" id="UZAE01002898">
    <property type="protein sequence ID" value="VDO00133.1"/>
    <property type="molecule type" value="Genomic_DNA"/>
</dbReference>
<dbReference type="InterPro" id="IPR002429">
    <property type="entry name" value="CcO_II-like_C"/>
</dbReference>
<evidence type="ECO:0000313" key="17">
    <source>
        <dbReference type="WBParaSite" id="HNAJ_0000427501-mRNA-1"/>
    </source>
</evidence>
<comment type="subcellular location">
    <subcellularLocation>
        <location evidence="2">Membrane</location>
    </subcellularLocation>
</comment>
<evidence type="ECO:0000256" key="4">
    <source>
        <dbReference type="ARBA" id="ARBA00012949"/>
    </source>
</evidence>
<reference evidence="17" key="1">
    <citation type="submission" date="2017-02" db="UniProtKB">
        <authorList>
            <consortium name="WormBaseParasite"/>
        </authorList>
    </citation>
    <scope>IDENTIFICATION</scope>
</reference>
<dbReference type="Pfam" id="PF00116">
    <property type="entry name" value="COX2"/>
    <property type="match status" value="1"/>
</dbReference>
<dbReference type="EC" id="7.1.1.9" evidence="4"/>
<keyword evidence="7" id="KW-0460">Magnesium</keyword>
<evidence type="ECO:0000256" key="13">
    <source>
        <dbReference type="SAM" id="Phobius"/>
    </source>
</evidence>
<reference evidence="15 16" key="2">
    <citation type="submission" date="2018-11" db="EMBL/GenBank/DDBJ databases">
        <authorList>
            <consortium name="Pathogen Informatics"/>
        </authorList>
    </citation>
    <scope>NUCLEOTIDE SEQUENCE [LARGE SCALE GENOMIC DNA]</scope>
</reference>
<keyword evidence="16" id="KW-1185">Reference proteome</keyword>
<evidence type="ECO:0000256" key="8">
    <source>
        <dbReference type="ARBA" id="ARBA00022982"/>
    </source>
</evidence>
<keyword evidence="5" id="KW-0813">Transport</keyword>
<dbReference type="PROSITE" id="PS00078">
    <property type="entry name" value="COX2"/>
    <property type="match status" value="1"/>
</dbReference>
<feature type="domain" description="Cytochrome oxidase subunit II copper A binding" evidence="14">
    <location>
        <begin position="78"/>
        <end position="197"/>
    </location>
</feature>
<dbReference type="STRING" id="102285.A0A0R3TB36"/>
<dbReference type="PRINTS" id="PR01166">
    <property type="entry name" value="CYCOXIDASEII"/>
</dbReference>
<dbReference type="InterPro" id="IPR001505">
    <property type="entry name" value="Copper_CuA"/>
</dbReference>
<evidence type="ECO:0000313" key="16">
    <source>
        <dbReference type="Proteomes" id="UP000278807"/>
    </source>
</evidence>
<dbReference type="SUPFAM" id="SSF49503">
    <property type="entry name" value="Cupredoxins"/>
    <property type="match status" value="1"/>
</dbReference>
<dbReference type="GO" id="GO:0016020">
    <property type="term" value="C:membrane"/>
    <property type="evidence" value="ECO:0007669"/>
    <property type="project" value="UniProtKB-SubCell"/>
</dbReference>
<name>A0A0R3TB36_RODNA</name>
<dbReference type="OrthoDB" id="539285at2759"/>
<comment type="cofactor">
    <cofactor evidence="1">
        <name>Cu cation</name>
        <dbReference type="ChEBI" id="CHEBI:23378"/>
    </cofactor>
</comment>
<evidence type="ECO:0000256" key="9">
    <source>
        <dbReference type="ARBA" id="ARBA00023008"/>
    </source>
</evidence>
<evidence type="ECO:0000256" key="3">
    <source>
        <dbReference type="ARBA" id="ARBA00007866"/>
    </source>
</evidence>
<dbReference type="PANTHER" id="PTHR22888">
    <property type="entry name" value="CYTOCHROME C OXIDASE, SUBUNIT II"/>
    <property type="match status" value="1"/>
</dbReference>
<accession>A0A0R3TB36</accession>
<feature type="transmembrane region" description="Helical" evidence="13">
    <location>
        <begin position="20"/>
        <end position="40"/>
    </location>
</feature>
<comment type="catalytic activity">
    <reaction evidence="12">
        <text>4 Fe(II)-[cytochrome c] + O2 + 8 H(+)(in) = 4 Fe(III)-[cytochrome c] + 2 H2O + 4 H(+)(out)</text>
        <dbReference type="Rhea" id="RHEA:11436"/>
        <dbReference type="Rhea" id="RHEA-COMP:10350"/>
        <dbReference type="Rhea" id="RHEA-COMP:14399"/>
        <dbReference type="ChEBI" id="CHEBI:15377"/>
        <dbReference type="ChEBI" id="CHEBI:15378"/>
        <dbReference type="ChEBI" id="CHEBI:15379"/>
        <dbReference type="ChEBI" id="CHEBI:29033"/>
        <dbReference type="ChEBI" id="CHEBI:29034"/>
        <dbReference type="EC" id="7.1.1.9"/>
    </reaction>
    <physiologicalReaction direction="left-to-right" evidence="12">
        <dbReference type="Rhea" id="RHEA:11437"/>
    </physiologicalReaction>
</comment>
<comment type="similarity">
    <text evidence="3">Belongs to the cytochrome c oxidase subunit 2 family.</text>
</comment>
<dbReference type="AlphaFoldDB" id="A0A0R3TB36"/>
<dbReference type="GO" id="GO:0004129">
    <property type="term" value="F:cytochrome-c oxidase activity"/>
    <property type="evidence" value="ECO:0007669"/>
    <property type="project" value="UniProtKB-EC"/>
</dbReference>
<evidence type="ECO:0000256" key="5">
    <source>
        <dbReference type="ARBA" id="ARBA00022448"/>
    </source>
</evidence>
<evidence type="ECO:0000256" key="2">
    <source>
        <dbReference type="ARBA" id="ARBA00004370"/>
    </source>
</evidence>
<dbReference type="PANTHER" id="PTHR22888:SF9">
    <property type="entry name" value="CYTOCHROME C OXIDASE SUBUNIT 2"/>
    <property type="match status" value="1"/>
</dbReference>
<evidence type="ECO:0000259" key="14">
    <source>
        <dbReference type="PROSITE" id="PS50857"/>
    </source>
</evidence>
<dbReference type="PROSITE" id="PS50857">
    <property type="entry name" value="COX2_CUA"/>
    <property type="match status" value="1"/>
</dbReference>
<dbReference type="GO" id="GO:0042773">
    <property type="term" value="P:ATP synthesis coupled electron transport"/>
    <property type="evidence" value="ECO:0007669"/>
    <property type="project" value="TreeGrafter"/>
</dbReference>
<keyword evidence="13" id="KW-0812">Transmembrane</keyword>
<keyword evidence="6" id="KW-0479">Metal-binding</keyword>
<keyword evidence="10 13" id="KW-0472">Membrane</keyword>
<evidence type="ECO:0000256" key="11">
    <source>
        <dbReference type="ARBA" id="ARBA00031389"/>
    </source>
</evidence>
<dbReference type="GO" id="GO:0005507">
    <property type="term" value="F:copper ion binding"/>
    <property type="evidence" value="ECO:0007669"/>
    <property type="project" value="InterPro"/>
</dbReference>
<keyword evidence="9" id="KW-0186">Copper</keyword>
<evidence type="ECO:0000256" key="10">
    <source>
        <dbReference type="ARBA" id="ARBA00023136"/>
    </source>
</evidence>
<organism evidence="17">
    <name type="scientific">Rodentolepis nana</name>
    <name type="common">Dwarf tapeworm</name>
    <name type="synonym">Hymenolepis nana</name>
    <dbReference type="NCBI Taxonomy" id="102285"/>
    <lineage>
        <taxon>Eukaryota</taxon>
        <taxon>Metazoa</taxon>
        <taxon>Spiralia</taxon>
        <taxon>Lophotrochozoa</taxon>
        <taxon>Platyhelminthes</taxon>
        <taxon>Cestoda</taxon>
        <taxon>Eucestoda</taxon>
        <taxon>Cyclophyllidea</taxon>
        <taxon>Hymenolepididae</taxon>
        <taxon>Rodentolepis</taxon>
    </lineage>
</organism>
<dbReference type="InterPro" id="IPR045187">
    <property type="entry name" value="CcO_II"/>
</dbReference>
<keyword evidence="13" id="KW-1133">Transmembrane helix</keyword>